<keyword evidence="2" id="KW-1185">Reference proteome</keyword>
<comment type="caution">
    <text evidence="1">The sequence shown here is derived from an EMBL/GenBank/DDBJ whole genome shotgun (WGS) entry which is preliminary data.</text>
</comment>
<protein>
    <submittedName>
        <fullName evidence="1">Uncharacterized protein</fullName>
    </submittedName>
</protein>
<reference evidence="2" key="1">
    <citation type="journal article" date="2024" name="Front. Bioeng. Biotechnol.">
        <title>Genome-scale model development and genomic sequencing of the oleaginous clade Lipomyces.</title>
        <authorList>
            <person name="Czajka J.J."/>
            <person name="Han Y."/>
            <person name="Kim J."/>
            <person name="Mondo S.J."/>
            <person name="Hofstad B.A."/>
            <person name="Robles A."/>
            <person name="Haridas S."/>
            <person name="Riley R."/>
            <person name="LaButti K."/>
            <person name="Pangilinan J."/>
            <person name="Andreopoulos W."/>
            <person name="Lipzen A."/>
            <person name="Yan J."/>
            <person name="Wang M."/>
            <person name="Ng V."/>
            <person name="Grigoriev I.V."/>
            <person name="Spatafora J.W."/>
            <person name="Magnuson J.K."/>
            <person name="Baker S.E."/>
            <person name="Pomraning K.R."/>
        </authorList>
    </citation>
    <scope>NUCLEOTIDE SEQUENCE [LARGE SCALE GENOMIC DNA]</scope>
    <source>
        <strain evidence="2">CBS 7786</strain>
    </source>
</reference>
<dbReference type="Proteomes" id="UP001433508">
    <property type="component" value="Unassembled WGS sequence"/>
</dbReference>
<organism evidence="1 2">
    <name type="scientific">Lipomyces kononenkoae</name>
    <name type="common">Yeast</name>
    <dbReference type="NCBI Taxonomy" id="34357"/>
    <lineage>
        <taxon>Eukaryota</taxon>
        <taxon>Fungi</taxon>
        <taxon>Dikarya</taxon>
        <taxon>Ascomycota</taxon>
        <taxon>Saccharomycotina</taxon>
        <taxon>Lipomycetes</taxon>
        <taxon>Lipomycetales</taxon>
        <taxon>Lipomycetaceae</taxon>
        <taxon>Lipomyces</taxon>
    </lineage>
</organism>
<sequence>MVANMLKSPYVSSTLQATLMTLASYVIGEVVLSLKADRGLAIDIDYSALGRLMSWAVIATPVCMLWQQMLDSKFPSTKPKKDAINERIASTKADNKVPVEEYDQINILIKVVLSETIFSIAINGAFIAYINYLEHGDLYLTKVTETLPALWKSSIKVWPLVSYISFGFVPPNLRVAFTSFIGLIWGVYVNVFVISK</sequence>
<evidence type="ECO:0000313" key="1">
    <source>
        <dbReference type="EMBL" id="KAK9240070.1"/>
    </source>
</evidence>
<evidence type="ECO:0000313" key="2">
    <source>
        <dbReference type="Proteomes" id="UP001433508"/>
    </source>
</evidence>
<name>A0ACC3T8U8_LIPKO</name>
<accession>A0ACC3T8U8</accession>
<proteinExistence type="predicted"/>
<gene>
    <name evidence="1" type="ORF">V1525DRAFT_386073</name>
</gene>
<dbReference type="EMBL" id="MU971342">
    <property type="protein sequence ID" value="KAK9240070.1"/>
    <property type="molecule type" value="Genomic_DNA"/>
</dbReference>